<organism evidence="3 4">
    <name type="scientific">Carnobacterium divergens DSM 20623</name>
    <dbReference type="NCBI Taxonomy" id="1449336"/>
    <lineage>
        <taxon>Bacteria</taxon>
        <taxon>Bacillati</taxon>
        <taxon>Bacillota</taxon>
        <taxon>Bacilli</taxon>
        <taxon>Lactobacillales</taxon>
        <taxon>Carnobacteriaceae</taxon>
        <taxon>Carnobacterium</taxon>
    </lineage>
</organism>
<evidence type="ECO:0000259" key="2">
    <source>
        <dbReference type="Pfam" id="PF13731"/>
    </source>
</evidence>
<sequence length="248" mass="26888">MKLTKISLMGLVVSSSFALAVPAFAESTLKPNEAATEQSQADIFFKQKPVDPENPNNSGPLMIKRISAIDFGEQLISGNDTTYYANYRDLDKEYDVDGNVIGENMPAYVQVEDNRGTNKGWQLFIKNDGFKTNDAAQTELKAADLTFNVTSVQGATVSNNQPSTLPDQFLKENGVTLTNEYQSLVTATDGKGMGTVDVLMGEKNTNGTVTNKAISLFVPGSSTKAKDAKYTTSITWLLMNDPITATTK</sequence>
<dbReference type="PATRIC" id="fig|1449336.4.peg.73"/>
<evidence type="ECO:0000256" key="1">
    <source>
        <dbReference type="SAM" id="SignalP"/>
    </source>
</evidence>
<dbReference type="Pfam" id="PF13731">
    <property type="entry name" value="WxL"/>
    <property type="match status" value="1"/>
</dbReference>
<accession>A0A0R2HXW6</accession>
<proteinExistence type="predicted"/>
<gene>
    <name evidence="3" type="ORF">IV74_GL000073</name>
</gene>
<feature type="chain" id="PRO_5006418000" description="WxL domain-containing protein" evidence="1">
    <location>
        <begin position="26"/>
        <end position="248"/>
    </location>
</feature>
<protein>
    <recommendedName>
        <fullName evidence="2">WxL domain-containing protein</fullName>
    </recommendedName>
</protein>
<dbReference type="GeneID" id="89587655"/>
<dbReference type="Proteomes" id="UP000051658">
    <property type="component" value="Unassembled WGS sequence"/>
</dbReference>
<keyword evidence="4" id="KW-1185">Reference proteome</keyword>
<dbReference type="InterPro" id="IPR027994">
    <property type="entry name" value="WxL_dom"/>
</dbReference>
<feature type="signal peptide" evidence="1">
    <location>
        <begin position="1"/>
        <end position="25"/>
    </location>
</feature>
<evidence type="ECO:0000313" key="4">
    <source>
        <dbReference type="Proteomes" id="UP000051658"/>
    </source>
</evidence>
<dbReference type="AlphaFoldDB" id="A0A0R2HXW6"/>
<name>A0A0R2HXW6_CARDV</name>
<reference evidence="3 4" key="1">
    <citation type="journal article" date="2015" name="Genome Announc.">
        <title>Expanding the biotechnology potential of lactobacilli through comparative genomics of 213 strains and associated genera.</title>
        <authorList>
            <person name="Sun Z."/>
            <person name="Harris H.M."/>
            <person name="McCann A."/>
            <person name="Guo C."/>
            <person name="Argimon S."/>
            <person name="Zhang W."/>
            <person name="Yang X."/>
            <person name="Jeffery I.B."/>
            <person name="Cooney J.C."/>
            <person name="Kagawa T.F."/>
            <person name="Liu W."/>
            <person name="Song Y."/>
            <person name="Salvetti E."/>
            <person name="Wrobel A."/>
            <person name="Rasinkangas P."/>
            <person name="Parkhill J."/>
            <person name="Rea M.C."/>
            <person name="O'Sullivan O."/>
            <person name="Ritari J."/>
            <person name="Douillard F.P."/>
            <person name="Paul Ross R."/>
            <person name="Yang R."/>
            <person name="Briner A.E."/>
            <person name="Felis G.E."/>
            <person name="de Vos W.M."/>
            <person name="Barrangou R."/>
            <person name="Klaenhammer T.R."/>
            <person name="Caufield P.W."/>
            <person name="Cui Y."/>
            <person name="Zhang H."/>
            <person name="O'Toole P.W."/>
        </authorList>
    </citation>
    <scope>NUCLEOTIDE SEQUENCE [LARGE SCALE GENOMIC DNA]</scope>
    <source>
        <strain evidence="3 4">DSM 20623</strain>
    </source>
</reference>
<dbReference type="EMBL" id="JQBS01000006">
    <property type="protein sequence ID" value="KRN57553.1"/>
    <property type="molecule type" value="Genomic_DNA"/>
</dbReference>
<feature type="domain" description="WxL" evidence="2">
    <location>
        <begin position="34"/>
        <end position="242"/>
    </location>
</feature>
<keyword evidence="1" id="KW-0732">Signal</keyword>
<comment type="caution">
    <text evidence="3">The sequence shown here is derived from an EMBL/GenBank/DDBJ whole genome shotgun (WGS) entry which is preliminary data.</text>
</comment>
<dbReference type="RefSeq" id="WP_051915714.1">
    <property type="nucleotide sequence ID" value="NZ_JQBS01000006.1"/>
</dbReference>
<evidence type="ECO:0000313" key="3">
    <source>
        <dbReference type="EMBL" id="KRN57553.1"/>
    </source>
</evidence>